<gene>
    <name evidence="2" type="ORF">EJ05DRAFT_33712</name>
</gene>
<dbReference type="RefSeq" id="XP_033605759.1">
    <property type="nucleotide sequence ID" value="XM_033740891.1"/>
</dbReference>
<organism evidence="2 3">
    <name type="scientific">Pseudovirgaria hyperparasitica</name>
    <dbReference type="NCBI Taxonomy" id="470096"/>
    <lineage>
        <taxon>Eukaryota</taxon>
        <taxon>Fungi</taxon>
        <taxon>Dikarya</taxon>
        <taxon>Ascomycota</taxon>
        <taxon>Pezizomycotina</taxon>
        <taxon>Dothideomycetes</taxon>
        <taxon>Dothideomycetes incertae sedis</taxon>
        <taxon>Acrospermales</taxon>
        <taxon>Acrospermaceae</taxon>
        <taxon>Pseudovirgaria</taxon>
    </lineage>
</organism>
<proteinExistence type="predicted"/>
<dbReference type="OrthoDB" id="4267316at2759"/>
<keyword evidence="3" id="KW-1185">Reference proteome</keyword>
<dbReference type="GeneID" id="54481945"/>
<dbReference type="InterPro" id="IPR000719">
    <property type="entry name" value="Prot_kinase_dom"/>
</dbReference>
<evidence type="ECO:0000313" key="2">
    <source>
        <dbReference type="EMBL" id="KAF2763308.1"/>
    </source>
</evidence>
<dbReference type="GO" id="GO:0004672">
    <property type="term" value="F:protein kinase activity"/>
    <property type="evidence" value="ECO:0007669"/>
    <property type="project" value="InterPro"/>
</dbReference>
<accession>A0A6A6WMC8</accession>
<dbReference type="SUPFAM" id="SSF56112">
    <property type="entry name" value="Protein kinase-like (PK-like)"/>
    <property type="match status" value="1"/>
</dbReference>
<dbReference type="GO" id="GO:0005524">
    <property type="term" value="F:ATP binding"/>
    <property type="evidence" value="ECO:0007669"/>
    <property type="project" value="InterPro"/>
</dbReference>
<dbReference type="InterPro" id="IPR011009">
    <property type="entry name" value="Kinase-like_dom_sf"/>
</dbReference>
<protein>
    <recommendedName>
        <fullName evidence="1">Protein kinase domain-containing protein</fullName>
    </recommendedName>
</protein>
<reference evidence="2" key="1">
    <citation type="journal article" date="2020" name="Stud. Mycol.">
        <title>101 Dothideomycetes genomes: a test case for predicting lifestyles and emergence of pathogens.</title>
        <authorList>
            <person name="Haridas S."/>
            <person name="Albert R."/>
            <person name="Binder M."/>
            <person name="Bloem J."/>
            <person name="Labutti K."/>
            <person name="Salamov A."/>
            <person name="Andreopoulos B."/>
            <person name="Baker S."/>
            <person name="Barry K."/>
            <person name="Bills G."/>
            <person name="Bluhm B."/>
            <person name="Cannon C."/>
            <person name="Castanera R."/>
            <person name="Culley D."/>
            <person name="Daum C."/>
            <person name="Ezra D."/>
            <person name="Gonzalez J."/>
            <person name="Henrissat B."/>
            <person name="Kuo A."/>
            <person name="Liang C."/>
            <person name="Lipzen A."/>
            <person name="Lutzoni F."/>
            <person name="Magnuson J."/>
            <person name="Mondo S."/>
            <person name="Nolan M."/>
            <person name="Ohm R."/>
            <person name="Pangilinan J."/>
            <person name="Park H.-J."/>
            <person name="Ramirez L."/>
            <person name="Alfaro M."/>
            <person name="Sun H."/>
            <person name="Tritt A."/>
            <person name="Yoshinaga Y."/>
            <person name="Zwiers L.-H."/>
            <person name="Turgeon B."/>
            <person name="Goodwin S."/>
            <person name="Spatafora J."/>
            <person name="Crous P."/>
            <person name="Grigoriev I."/>
        </authorList>
    </citation>
    <scope>NUCLEOTIDE SEQUENCE</scope>
    <source>
        <strain evidence="2">CBS 121739</strain>
    </source>
</reference>
<evidence type="ECO:0000259" key="1">
    <source>
        <dbReference type="PROSITE" id="PS50011"/>
    </source>
</evidence>
<sequence length="353" mass="39758">MSNEDQREPVPGDSKWLCLPRHRPDSKILEFPYAIGKCLEVQSHVAPEPLEAPYAGRRPDPPSGSHEMTQLEFCLASPPLEGYLGQETMSLTITGALAVSGTASLEESEVHEGTGPSDYGTIRRGAQILLVNNAMVAKIYDPLYYDAGDRGDRKDVTAIADRDYTREVAAYQELEPFWGALVPTYYGSWTFEIPTQTPTGILQRSVRLILIEHIQGRRLLDMNPHDLTEKARTNVMRKVIKVESVFNFNSGVSHRDIAPRNFICVGDDLEGPDLRIVVLDFNNSVVHRLELPISPVTRWPYIGNEFLGGWLPDEFDELQKWLWHQFATCQSYQPPPAGLIAQDLDEQNPEMQL</sequence>
<name>A0A6A6WMC8_9PEZI</name>
<dbReference type="AlphaFoldDB" id="A0A6A6WMC8"/>
<dbReference type="EMBL" id="ML996565">
    <property type="protein sequence ID" value="KAF2763308.1"/>
    <property type="molecule type" value="Genomic_DNA"/>
</dbReference>
<dbReference type="PROSITE" id="PS50011">
    <property type="entry name" value="PROTEIN_KINASE_DOM"/>
    <property type="match status" value="1"/>
</dbReference>
<feature type="domain" description="Protein kinase" evidence="1">
    <location>
        <begin position="108"/>
        <end position="353"/>
    </location>
</feature>
<evidence type="ECO:0000313" key="3">
    <source>
        <dbReference type="Proteomes" id="UP000799437"/>
    </source>
</evidence>
<dbReference type="Proteomes" id="UP000799437">
    <property type="component" value="Unassembled WGS sequence"/>
</dbReference>